<dbReference type="Gene3D" id="3.40.190.170">
    <property type="entry name" value="Bacterial extracellular solute-binding protein, family 7"/>
    <property type="match status" value="1"/>
</dbReference>
<feature type="signal peptide" evidence="2">
    <location>
        <begin position="1"/>
        <end position="24"/>
    </location>
</feature>
<keyword evidence="1 2" id="KW-0732">Signal</keyword>
<evidence type="ECO:0000256" key="1">
    <source>
        <dbReference type="ARBA" id="ARBA00022729"/>
    </source>
</evidence>
<evidence type="ECO:0000313" key="4">
    <source>
        <dbReference type="Proteomes" id="UP001073227"/>
    </source>
</evidence>
<dbReference type="PANTHER" id="PTHR33376">
    <property type="match status" value="1"/>
</dbReference>
<comment type="caution">
    <text evidence="3">The sequence shown here is derived from an EMBL/GenBank/DDBJ whole genome shotgun (WGS) entry which is preliminary data.</text>
</comment>
<dbReference type="InterPro" id="IPR038404">
    <property type="entry name" value="TRAP_DctP_sf"/>
</dbReference>
<dbReference type="Gene3D" id="3.40.190.10">
    <property type="entry name" value="Periplasmic binding protein-like II"/>
    <property type="match status" value="1"/>
</dbReference>
<dbReference type="EMBL" id="JAOVZR010000001">
    <property type="protein sequence ID" value="MCY0146828.1"/>
    <property type="molecule type" value="Genomic_DNA"/>
</dbReference>
<evidence type="ECO:0000313" key="3">
    <source>
        <dbReference type="EMBL" id="MCY0146828.1"/>
    </source>
</evidence>
<dbReference type="RefSeq" id="WP_267652468.1">
    <property type="nucleotide sequence ID" value="NZ_JAOVZR010000001.1"/>
</dbReference>
<evidence type="ECO:0000256" key="2">
    <source>
        <dbReference type="SAM" id="SignalP"/>
    </source>
</evidence>
<organism evidence="3 4">
    <name type="scientific">Hoeflea algicola</name>
    <dbReference type="NCBI Taxonomy" id="2983763"/>
    <lineage>
        <taxon>Bacteria</taxon>
        <taxon>Pseudomonadati</taxon>
        <taxon>Pseudomonadota</taxon>
        <taxon>Alphaproteobacteria</taxon>
        <taxon>Hyphomicrobiales</taxon>
        <taxon>Rhizobiaceae</taxon>
        <taxon>Hoeflea</taxon>
    </lineage>
</organism>
<proteinExistence type="predicted"/>
<gene>
    <name evidence="3" type="ORF">OEG84_03630</name>
</gene>
<dbReference type="NCBIfam" id="NF037995">
    <property type="entry name" value="TRAP_S1"/>
    <property type="match status" value="1"/>
</dbReference>
<dbReference type="PANTHER" id="PTHR33376:SF5">
    <property type="entry name" value="EXTRACYTOPLASMIC SOLUTE RECEPTOR PROTEIN"/>
    <property type="match status" value="1"/>
</dbReference>
<reference evidence="3" key="1">
    <citation type="submission" date="2022-10" db="EMBL/GenBank/DDBJ databases">
        <title>Hoeflea sp. G2-23, isolated from marine algae.</title>
        <authorList>
            <person name="Kristyanto S."/>
            <person name="Kim J.M."/>
            <person name="Jeon C.O."/>
        </authorList>
    </citation>
    <scope>NUCLEOTIDE SEQUENCE</scope>
    <source>
        <strain evidence="3">G2-23</strain>
    </source>
</reference>
<dbReference type="PIRSF" id="PIRSF039026">
    <property type="entry name" value="SiaP"/>
    <property type="match status" value="1"/>
</dbReference>
<sequence>MKFTTGLIGGVISCAMAISLGSQANAQQANWKFSSAYNRTVPIFGEAALGIAQKTTEASNRQLRIQFFDPGALVPAAGIFDAVGEGAIDAGYAGTGFFVSREPALAFFDSIPFGPGLSEYIAWIKDGGGAELRDEILKPYNIKALTCGVNMPEAGGWYNKEINSGADFSGLKMRIVGLGGRVLEKLGASTQILAPGDIYPSLERGVIDATEFSNPASDLGLGLYEVAKYYYFPGWQQQISFQTLFVNLDRWNELPSAQQQLLEAVCAETMIQMIARGESAQTAALAEFRSKDVEIRTFPDVVLSDVKAAWEDVRVDLESGNENFAKVSGSLRAFQEDYKQWSTIGYLK</sequence>
<dbReference type="Pfam" id="PF03480">
    <property type="entry name" value="DctP"/>
    <property type="match status" value="1"/>
</dbReference>
<name>A0ABT3Z4X9_9HYPH</name>
<feature type="chain" id="PRO_5045330292" evidence="2">
    <location>
        <begin position="25"/>
        <end position="348"/>
    </location>
</feature>
<dbReference type="CDD" id="cd13604">
    <property type="entry name" value="PBP2_TRAP_ketoacid_lactate_like"/>
    <property type="match status" value="1"/>
</dbReference>
<dbReference type="InterPro" id="IPR026289">
    <property type="entry name" value="SBP_TakP-like"/>
</dbReference>
<keyword evidence="4" id="KW-1185">Reference proteome</keyword>
<protein>
    <submittedName>
        <fullName evidence="3">TRAP transporter substrate-binding protein</fullName>
    </submittedName>
</protein>
<dbReference type="InterPro" id="IPR018389">
    <property type="entry name" value="DctP_fam"/>
</dbReference>
<accession>A0ABT3Z4X9</accession>
<dbReference type="Proteomes" id="UP001073227">
    <property type="component" value="Unassembled WGS sequence"/>
</dbReference>